<evidence type="ECO:0000256" key="2">
    <source>
        <dbReference type="PROSITE-ProRule" id="PRU00124"/>
    </source>
</evidence>
<keyword evidence="5" id="KW-1185">Reference proteome</keyword>
<keyword evidence="1 2" id="KW-1015">Disulfide bond</keyword>
<accession>A0A816C9Z3</accession>
<dbReference type="EMBL" id="CAJNOR010007570">
    <property type="protein sequence ID" value="CAF1619605.1"/>
    <property type="molecule type" value="Genomic_DNA"/>
</dbReference>
<feature type="chain" id="PRO_5032894692" evidence="3">
    <location>
        <begin position="19"/>
        <end position="233"/>
    </location>
</feature>
<evidence type="ECO:0000313" key="4">
    <source>
        <dbReference type="EMBL" id="CAF1619605.1"/>
    </source>
</evidence>
<evidence type="ECO:0000313" key="5">
    <source>
        <dbReference type="Proteomes" id="UP000663828"/>
    </source>
</evidence>
<sequence>MIIVQILFILIWCSLVNTHYVLYYSNEHKLSYPAFDCLYVHYDISSTVIDWLRDRPSSQLDAYCRRPENYEKENTISYETYENIENIISFYDLKEQGVTSKQLLAWFAPIDIVEKYEKNDITSNFFYNCSSPWFGSFCQYKFPRDPSLSFTKIVQHTLMEQSSTDKNETIGTCYRFVNGCNSELWPMCLDWRQICNGLIDCDNGEDEQWCDQLEITKCNKNEYRCHYGGQCIP</sequence>
<comment type="caution">
    <text evidence="2">Lacks conserved residue(s) required for the propagation of feature annotation.</text>
</comment>
<name>A0A816C9Z3_ADIRI</name>
<comment type="caution">
    <text evidence="4">The sequence shown here is derived from an EMBL/GenBank/DDBJ whole genome shotgun (WGS) entry which is preliminary data.</text>
</comment>
<dbReference type="CDD" id="cd00112">
    <property type="entry name" value="LDLa"/>
    <property type="match status" value="1"/>
</dbReference>
<gene>
    <name evidence="4" type="ORF">XAT740_LOCUS50051</name>
</gene>
<protein>
    <submittedName>
        <fullName evidence="4">Uncharacterized protein</fullName>
    </submittedName>
</protein>
<keyword evidence="3" id="KW-0732">Signal</keyword>
<feature type="disulfide bond" evidence="2">
    <location>
        <begin position="195"/>
        <end position="210"/>
    </location>
</feature>
<organism evidence="4 5">
    <name type="scientific">Adineta ricciae</name>
    <name type="common">Rotifer</name>
    <dbReference type="NCBI Taxonomy" id="249248"/>
    <lineage>
        <taxon>Eukaryota</taxon>
        <taxon>Metazoa</taxon>
        <taxon>Spiralia</taxon>
        <taxon>Gnathifera</taxon>
        <taxon>Rotifera</taxon>
        <taxon>Eurotatoria</taxon>
        <taxon>Bdelloidea</taxon>
        <taxon>Adinetida</taxon>
        <taxon>Adinetidae</taxon>
        <taxon>Adineta</taxon>
    </lineage>
</organism>
<dbReference type="InterPro" id="IPR036055">
    <property type="entry name" value="LDL_receptor-like_sf"/>
</dbReference>
<feature type="non-terminal residue" evidence="4">
    <location>
        <position position="233"/>
    </location>
</feature>
<feature type="signal peptide" evidence="3">
    <location>
        <begin position="1"/>
        <end position="18"/>
    </location>
</feature>
<reference evidence="4" key="1">
    <citation type="submission" date="2021-02" db="EMBL/GenBank/DDBJ databases">
        <authorList>
            <person name="Nowell W R."/>
        </authorList>
    </citation>
    <scope>NUCLEOTIDE SEQUENCE</scope>
</reference>
<evidence type="ECO:0000256" key="1">
    <source>
        <dbReference type="ARBA" id="ARBA00023157"/>
    </source>
</evidence>
<evidence type="ECO:0000256" key="3">
    <source>
        <dbReference type="SAM" id="SignalP"/>
    </source>
</evidence>
<proteinExistence type="predicted"/>
<dbReference type="InterPro" id="IPR002172">
    <property type="entry name" value="LDrepeatLR_classA_rpt"/>
</dbReference>
<dbReference type="Proteomes" id="UP000663828">
    <property type="component" value="Unassembled WGS sequence"/>
</dbReference>
<dbReference type="PROSITE" id="PS50068">
    <property type="entry name" value="LDLRA_2"/>
    <property type="match status" value="1"/>
</dbReference>
<dbReference type="SUPFAM" id="SSF57424">
    <property type="entry name" value="LDL receptor-like module"/>
    <property type="match status" value="1"/>
</dbReference>
<dbReference type="AlphaFoldDB" id="A0A816C9Z3"/>